<evidence type="ECO:0000256" key="5">
    <source>
        <dbReference type="ARBA" id="ARBA00038437"/>
    </source>
</evidence>
<organism evidence="10 11">
    <name type="scientific">Devosia epidermidihirudinis</name>
    <dbReference type="NCBI Taxonomy" id="1293439"/>
    <lineage>
        <taxon>Bacteria</taxon>
        <taxon>Pseudomonadati</taxon>
        <taxon>Pseudomonadota</taxon>
        <taxon>Alphaproteobacteria</taxon>
        <taxon>Hyphomicrobiales</taxon>
        <taxon>Devosiaceae</taxon>
        <taxon>Devosia</taxon>
    </lineage>
</organism>
<dbReference type="PANTHER" id="PTHR47959:SF1">
    <property type="entry name" value="ATP-DEPENDENT RNA HELICASE DBPA"/>
    <property type="match status" value="1"/>
</dbReference>
<dbReference type="CDD" id="cd18787">
    <property type="entry name" value="SF2_C_DEAD"/>
    <property type="match status" value="1"/>
</dbReference>
<dbReference type="RefSeq" id="WP_046138101.1">
    <property type="nucleotide sequence ID" value="NZ_LANJ01000011.1"/>
</dbReference>
<feature type="domain" description="Helicase C-terminal" evidence="9">
    <location>
        <begin position="234"/>
        <end position="379"/>
    </location>
</feature>
<reference evidence="10 11" key="1">
    <citation type="submission" date="2015-03" db="EMBL/GenBank/DDBJ databases">
        <authorList>
            <person name="Lepp D."/>
            <person name="Hassan Y.I."/>
            <person name="Li X.-Z."/>
            <person name="Zhou T."/>
        </authorList>
    </citation>
    <scope>NUCLEOTIDE SEQUENCE [LARGE SCALE GENOMIC DNA]</scope>
    <source>
        <strain evidence="10 11">E84</strain>
    </source>
</reference>
<dbReference type="PANTHER" id="PTHR47959">
    <property type="entry name" value="ATP-DEPENDENT RNA HELICASE RHLE-RELATED"/>
    <property type="match status" value="1"/>
</dbReference>
<dbReference type="OrthoDB" id="9805696at2"/>
<evidence type="ECO:0000256" key="4">
    <source>
        <dbReference type="ARBA" id="ARBA00022840"/>
    </source>
</evidence>
<feature type="compositionally biased region" description="Basic and acidic residues" evidence="7">
    <location>
        <begin position="599"/>
        <end position="612"/>
    </location>
</feature>
<dbReference type="PROSITE" id="PS51192">
    <property type="entry name" value="HELICASE_ATP_BIND_1"/>
    <property type="match status" value="1"/>
</dbReference>
<feature type="region of interest" description="Disordered" evidence="7">
    <location>
        <begin position="428"/>
        <end position="452"/>
    </location>
</feature>
<dbReference type="GO" id="GO:0016787">
    <property type="term" value="F:hydrolase activity"/>
    <property type="evidence" value="ECO:0007669"/>
    <property type="project" value="UniProtKB-KW"/>
</dbReference>
<dbReference type="AlphaFoldDB" id="A0A0F5QG12"/>
<dbReference type="SUPFAM" id="SSF52540">
    <property type="entry name" value="P-loop containing nucleoside triphosphate hydrolases"/>
    <property type="match status" value="1"/>
</dbReference>
<dbReference type="Gene3D" id="3.30.70.330">
    <property type="match status" value="1"/>
</dbReference>
<evidence type="ECO:0000256" key="3">
    <source>
        <dbReference type="ARBA" id="ARBA00022806"/>
    </source>
</evidence>
<dbReference type="InterPro" id="IPR012677">
    <property type="entry name" value="Nucleotide-bd_a/b_plait_sf"/>
</dbReference>
<dbReference type="InterPro" id="IPR011545">
    <property type="entry name" value="DEAD/DEAH_box_helicase_dom"/>
</dbReference>
<evidence type="ECO:0000256" key="7">
    <source>
        <dbReference type="SAM" id="MobiDB-lite"/>
    </source>
</evidence>
<evidence type="ECO:0000256" key="6">
    <source>
        <dbReference type="RuleBase" id="RU000492"/>
    </source>
</evidence>
<dbReference type="SMART" id="SM00490">
    <property type="entry name" value="HELICc"/>
    <property type="match status" value="1"/>
</dbReference>
<evidence type="ECO:0000256" key="1">
    <source>
        <dbReference type="ARBA" id="ARBA00022741"/>
    </source>
</evidence>
<dbReference type="InterPro" id="IPR005580">
    <property type="entry name" value="DbpA/CsdA_RNA-bd_dom"/>
</dbReference>
<dbReference type="STRING" id="1293439.WH87_05850"/>
<keyword evidence="4 6" id="KW-0067">ATP-binding</keyword>
<dbReference type="GO" id="GO:0003724">
    <property type="term" value="F:RNA helicase activity"/>
    <property type="evidence" value="ECO:0007669"/>
    <property type="project" value="UniProtKB-ARBA"/>
</dbReference>
<dbReference type="PROSITE" id="PS51194">
    <property type="entry name" value="HELICASE_CTER"/>
    <property type="match status" value="1"/>
</dbReference>
<dbReference type="Gene3D" id="3.40.50.300">
    <property type="entry name" value="P-loop containing nucleotide triphosphate hydrolases"/>
    <property type="match status" value="2"/>
</dbReference>
<dbReference type="EMBL" id="LANJ01000011">
    <property type="protein sequence ID" value="KKC39671.1"/>
    <property type="molecule type" value="Genomic_DNA"/>
</dbReference>
<dbReference type="CDD" id="cd00268">
    <property type="entry name" value="DEADc"/>
    <property type="match status" value="1"/>
</dbReference>
<keyword evidence="1 6" id="KW-0547">Nucleotide-binding</keyword>
<evidence type="ECO:0000259" key="8">
    <source>
        <dbReference type="PROSITE" id="PS51192"/>
    </source>
</evidence>
<keyword evidence="3 6" id="KW-0347">Helicase</keyword>
<dbReference type="GO" id="GO:0005524">
    <property type="term" value="F:ATP binding"/>
    <property type="evidence" value="ECO:0007669"/>
    <property type="project" value="UniProtKB-KW"/>
</dbReference>
<sequence>MSLPETIIAPLARALAAKGYETLTAVQSAIIEDQTAGRDLLVSAQTGSGKTVAFGMAIAPTLLDGAETFASVGAPLALVIAPTRELAMQVQRELEWLYAETGAKSATCVGGMDIRTERRALERGAHIVVGTPGRLRDHITKGALDMSALRAVVLDEADEMLDLGFREDLEFILDAAPEDRRTLLFSATVPKQIAQLAKTFQRDALRIAATSSNDQHADIDYKLMLVPAAERENAIINTLLYFDSVNTIVFASTREGVKHLSARLHNRGFDVVTLSGELSQAERTNALQSMRDGRARICVATDVAARGIDLPNLDLVIHADLPTNSDTLLHRSGRTGRAGRKGTCVIIAPMHRRNVAQRVLKVARLDVTMMAPPSAAEIDARYREGILSDAALSAPMSEDETAFVSELLARYTPDAIAAAYLRQQLAARPAPEDVTDNPQLGKPGDSDPRVREKFEGGTWFKVSVGRKHKAEPRWLLPMLCKAGNVTKTAIGSIRIFDTESHFEVAAPKADSFAKSVEKNGSGERGVTISSIDSPGERTEGRTRPPAAQRRPPGPIERYDPNAPRPERADRQNRYGSSGLRPDDFEAPATGGWTPSEEGDAPRAPRPDFDKPRAPKVSKAPPSKDKGKPKWAGKPAEGAPFAKKEKASKKDHKPKRKPQV</sequence>
<proteinExistence type="inferred from homology"/>
<accession>A0A0F5QG12</accession>
<dbReference type="GO" id="GO:0003676">
    <property type="term" value="F:nucleic acid binding"/>
    <property type="evidence" value="ECO:0007669"/>
    <property type="project" value="InterPro"/>
</dbReference>
<protein>
    <submittedName>
        <fullName evidence="10">Helicase</fullName>
    </submittedName>
</protein>
<dbReference type="InterPro" id="IPR014001">
    <property type="entry name" value="Helicase_ATP-bd"/>
</dbReference>
<dbReference type="PATRIC" id="fig|1293439.3.peg.736"/>
<comment type="caution">
    <text evidence="10">The sequence shown here is derived from an EMBL/GenBank/DDBJ whole genome shotgun (WGS) entry which is preliminary data.</text>
</comment>
<dbReference type="InterPro" id="IPR050079">
    <property type="entry name" value="DEAD_box_RNA_helicase"/>
</dbReference>
<dbReference type="InterPro" id="IPR000629">
    <property type="entry name" value="RNA-helicase_DEAD-box_CS"/>
</dbReference>
<evidence type="ECO:0000256" key="2">
    <source>
        <dbReference type="ARBA" id="ARBA00022801"/>
    </source>
</evidence>
<dbReference type="GO" id="GO:0005829">
    <property type="term" value="C:cytosol"/>
    <property type="evidence" value="ECO:0007669"/>
    <property type="project" value="TreeGrafter"/>
</dbReference>
<gene>
    <name evidence="10" type="ORF">WH87_05850</name>
</gene>
<dbReference type="Pfam" id="PF00271">
    <property type="entry name" value="Helicase_C"/>
    <property type="match status" value="1"/>
</dbReference>
<evidence type="ECO:0000259" key="9">
    <source>
        <dbReference type="PROSITE" id="PS51194"/>
    </source>
</evidence>
<keyword evidence="2 6" id="KW-0378">Hydrolase</keyword>
<evidence type="ECO:0000313" key="11">
    <source>
        <dbReference type="Proteomes" id="UP000033411"/>
    </source>
</evidence>
<dbReference type="Pfam" id="PF03880">
    <property type="entry name" value="DbpA"/>
    <property type="match status" value="1"/>
</dbReference>
<dbReference type="SMART" id="SM00487">
    <property type="entry name" value="DEXDc"/>
    <property type="match status" value="1"/>
</dbReference>
<feature type="region of interest" description="Disordered" evidence="7">
    <location>
        <begin position="515"/>
        <end position="659"/>
    </location>
</feature>
<dbReference type="CDD" id="cd12252">
    <property type="entry name" value="RRM_DbpA"/>
    <property type="match status" value="1"/>
</dbReference>
<comment type="similarity">
    <text evidence="5 6">Belongs to the DEAD box helicase family.</text>
</comment>
<dbReference type="InterPro" id="IPR044742">
    <property type="entry name" value="DEAD/DEAH_RhlB"/>
</dbReference>
<name>A0A0F5QG12_9HYPH</name>
<keyword evidence="11" id="KW-1185">Reference proteome</keyword>
<dbReference type="PROSITE" id="PS00039">
    <property type="entry name" value="DEAD_ATP_HELICASE"/>
    <property type="match status" value="1"/>
</dbReference>
<dbReference type="InterPro" id="IPR001650">
    <property type="entry name" value="Helicase_C-like"/>
</dbReference>
<feature type="domain" description="Helicase ATP-binding" evidence="8">
    <location>
        <begin position="31"/>
        <end position="207"/>
    </location>
</feature>
<feature type="compositionally biased region" description="Basic residues" evidence="7">
    <location>
        <begin position="645"/>
        <end position="659"/>
    </location>
</feature>
<dbReference type="Proteomes" id="UP000033411">
    <property type="component" value="Unassembled WGS sequence"/>
</dbReference>
<feature type="compositionally biased region" description="Basic and acidic residues" evidence="7">
    <location>
        <begin position="556"/>
        <end position="572"/>
    </location>
</feature>
<dbReference type="Pfam" id="PF00270">
    <property type="entry name" value="DEAD"/>
    <property type="match status" value="1"/>
</dbReference>
<evidence type="ECO:0000313" key="10">
    <source>
        <dbReference type="EMBL" id="KKC39671.1"/>
    </source>
</evidence>
<dbReference type="InterPro" id="IPR027417">
    <property type="entry name" value="P-loop_NTPase"/>
</dbReference>